<protein>
    <recommendedName>
        <fullName evidence="2">Single-stranded-DNA-specific exonuclease RecJ</fullName>
    </recommendedName>
</protein>
<dbReference type="KEGG" id="sman:C12CBH8_08230"/>
<dbReference type="PANTHER" id="PTHR30255">
    <property type="entry name" value="SINGLE-STRANDED-DNA-SPECIFIC EXONUCLEASE RECJ"/>
    <property type="match status" value="1"/>
</dbReference>
<dbReference type="Proteomes" id="UP000593890">
    <property type="component" value="Chromosome"/>
</dbReference>
<feature type="domain" description="DDH" evidence="7">
    <location>
        <begin position="79"/>
        <end position="227"/>
    </location>
</feature>
<dbReference type="NCBIfam" id="TIGR00644">
    <property type="entry name" value="recJ"/>
    <property type="match status" value="1"/>
</dbReference>
<keyword evidence="5" id="KW-0269">Exonuclease</keyword>
<evidence type="ECO:0000259" key="8">
    <source>
        <dbReference type="Pfam" id="PF02272"/>
    </source>
</evidence>
<dbReference type="GO" id="GO:0003676">
    <property type="term" value="F:nucleic acid binding"/>
    <property type="evidence" value="ECO:0007669"/>
    <property type="project" value="InterPro"/>
</dbReference>
<dbReference type="SUPFAM" id="SSF64182">
    <property type="entry name" value="DHH phosphoesterases"/>
    <property type="match status" value="1"/>
</dbReference>
<dbReference type="GO" id="GO:0008409">
    <property type="term" value="F:5'-3' exonuclease activity"/>
    <property type="evidence" value="ECO:0007669"/>
    <property type="project" value="InterPro"/>
</dbReference>
<dbReference type="InterPro" id="IPR001667">
    <property type="entry name" value="DDH_dom"/>
</dbReference>
<feature type="coiled-coil region" evidence="6">
    <location>
        <begin position="301"/>
        <end position="335"/>
    </location>
</feature>
<keyword evidence="3" id="KW-0540">Nuclease</keyword>
<keyword evidence="11" id="KW-1185">Reference proteome</keyword>
<dbReference type="PANTHER" id="PTHR30255:SF2">
    <property type="entry name" value="SINGLE-STRANDED-DNA-SPECIFIC EXONUCLEASE RECJ"/>
    <property type="match status" value="1"/>
</dbReference>
<dbReference type="Pfam" id="PF02272">
    <property type="entry name" value="DHHA1"/>
    <property type="match status" value="1"/>
</dbReference>
<evidence type="ECO:0000313" key="10">
    <source>
        <dbReference type="EMBL" id="BCI60184.1"/>
    </source>
</evidence>
<dbReference type="InterPro" id="IPR051673">
    <property type="entry name" value="SSDNA_exonuclease_RecJ"/>
</dbReference>
<evidence type="ECO:0000256" key="1">
    <source>
        <dbReference type="ARBA" id="ARBA00005915"/>
    </source>
</evidence>
<dbReference type="AlphaFoldDB" id="A0A7I8D6A5"/>
<proteinExistence type="inferred from homology"/>
<dbReference type="InterPro" id="IPR038763">
    <property type="entry name" value="DHH_sf"/>
</dbReference>
<evidence type="ECO:0000256" key="2">
    <source>
        <dbReference type="ARBA" id="ARBA00019841"/>
    </source>
</evidence>
<dbReference type="Gene3D" id="3.90.1640.30">
    <property type="match status" value="1"/>
</dbReference>
<comment type="similarity">
    <text evidence="1">Belongs to the RecJ family.</text>
</comment>
<dbReference type="Gene3D" id="3.10.310.30">
    <property type="match status" value="1"/>
</dbReference>
<organism evidence="10 11">
    <name type="scientific">Solibaculum mannosilyticum</name>
    <dbReference type="NCBI Taxonomy" id="2780922"/>
    <lineage>
        <taxon>Bacteria</taxon>
        <taxon>Bacillati</taxon>
        <taxon>Bacillota</taxon>
        <taxon>Clostridia</taxon>
        <taxon>Eubacteriales</taxon>
        <taxon>Oscillospiraceae</taxon>
        <taxon>Solibaculum</taxon>
    </lineage>
</organism>
<feature type="domain" description="DHHA1" evidence="8">
    <location>
        <begin position="347"/>
        <end position="440"/>
    </location>
</feature>
<dbReference type="RefSeq" id="WP_215533621.1">
    <property type="nucleotide sequence ID" value="NZ_AP023321.1"/>
</dbReference>
<evidence type="ECO:0000259" key="9">
    <source>
        <dbReference type="Pfam" id="PF17768"/>
    </source>
</evidence>
<evidence type="ECO:0000256" key="6">
    <source>
        <dbReference type="SAM" id="Coils"/>
    </source>
</evidence>
<dbReference type="GO" id="GO:0006281">
    <property type="term" value="P:DNA repair"/>
    <property type="evidence" value="ECO:0007669"/>
    <property type="project" value="InterPro"/>
</dbReference>
<name>A0A7I8D6A5_9FIRM</name>
<dbReference type="Pfam" id="PF17768">
    <property type="entry name" value="RecJ_OB"/>
    <property type="match status" value="1"/>
</dbReference>
<accession>A0A7I8D6A5</accession>
<evidence type="ECO:0000256" key="5">
    <source>
        <dbReference type="ARBA" id="ARBA00022839"/>
    </source>
</evidence>
<evidence type="ECO:0000256" key="4">
    <source>
        <dbReference type="ARBA" id="ARBA00022801"/>
    </source>
</evidence>
<dbReference type="InterPro" id="IPR003156">
    <property type="entry name" value="DHHA1_dom"/>
</dbReference>
<evidence type="ECO:0000313" key="11">
    <source>
        <dbReference type="Proteomes" id="UP000593890"/>
    </source>
</evidence>
<gene>
    <name evidence="10" type="ORF">C12CBH8_08230</name>
</gene>
<keyword evidence="6" id="KW-0175">Coiled coil</keyword>
<keyword evidence="4" id="KW-0378">Hydrolase</keyword>
<dbReference type="InterPro" id="IPR004610">
    <property type="entry name" value="RecJ"/>
</dbReference>
<dbReference type="Pfam" id="PF01368">
    <property type="entry name" value="DHH"/>
    <property type="match status" value="1"/>
</dbReference>
<feature type="domain" description="RecJ OB" evidence="9">
    <location>
        <begin position="452"/>
        <end position="557"/>
    </location>
</feature>
<evidence type="ECO:0000256" key="3">
    <source>
        <dbReference type="ARBA" id="ARBA00022722"/>
    </source>
</evidence>
<evidence type="ECO:0000259" key="7">
    <source>
        <dbReference type="Pfam" id="PF01368"/>
    </source>
</evidence>
<reference evidence="11" key="1">
    <citation type="submission" date="2020-07" db="EMBL/GenBank/DDBJ databases">
        <title>Complete genome sequencing of Clostridia bacterium strain 12CBH8.</title>
        <authorList>
            <person name="Sakamoto M."/>
            <person name="Murakami T."/>
            <person name="Mori H."/>
        </authorList>
    </citation>
    <scope>NUCLEOTIDE SEQUENCE [LARGE SCALE GENOMIC DNA]</scope>
    <source>
        <strain evidence="11">12CBH8</strain>
    </source>
</reference>
<dbReference type="GO" id="GO:0006310">
    <property type="term" value="P:DNA recombination"/>
    <property type="evidence" value="ECO:0007669"/>
    <property type="project" value="InterPro"/>
</dbReference>
<dbReference type="InterPro" id="IPR041122">
    <property type="entry name" value="RecJ_OB"/>
</dbReference>
<dbReference type="EMBL" id="AP023321">
    <property type="protein sequence ID" value="BCI60184.1"/>
    <property type="molecule type" value="Genomic_DNA"/>
</dbReference>
<sequence length="682" mass="75380">MSRKKWVLAGYNKQIAKELYGSSQFSEILSILLAERGFTDAQKAGQYLTCQADLCDPFTLLDMDKAVQRIERALDQFERIAVYGDYDADGVTATALLYQYLSSREADVLYYIPEREGEGYGLHASSIDALHEQGVSLIVTVDNGISALDEVAYASSLGIDVVITDHHQPGDVLPQAVAVVDPHRIDCPSPFKDFAGVGVAFKLVQALEGEDPSMALDQYADLICIGTIGDVVPLTGENRALVGRGLKDLTQGSRFGIQAMLDAAGLGGRELTGANVAFILAPRINAAGRVDSPKLAARLLLAEDEEEAEGLAFQLEDANRKRQQIEGEISLEVQEMLTKEPERALDRVIVLAGQGWHKGVIGIVASRLVEQYGRPCILLSIEGDTAQGSGRSIAGFSLYRALDQSSQYLLRFGGHTMAAGMTLKVDQVESFRQAVNDYAASIEPFPIPELKLDCRLRPSALSIEAIRDLSMLEPFGSGNPKPVFGLCSMRLEEVQPLGGGKHVRMLLSRDGHTVSAVQFREEFDRFPYQVGEVLDAAVQLEENQYRGDVSLSVFVKDIRHHGLDVVAYLEQKRVYERYRRGEEMAKEQWMVLYPKREQMAKIYRCLRAIGQFYGPCDILWNRLEGIHCATLLVALDVLDEMGLLNHSLSGDILEVQMNPADQKVDLNQSIILNQMKNHAEVR</sequence>